<keyword evidence="2" id="KW-1185">Reference proteome</keyword>
<evidence type="ECO:0000256" key="1">
    <source>
        <dbReference type="SAM" id="MobiDB-lite"/>
    </source>
</evidence>
<proteinExistence type="predicted"/>
<protein>
    <submittedName>
        <fullName evidence="3">Uncharacterized protein</fullName>
    </submittedName>
</protein>
<reference evidence="3" key="1">
    <citation type="submission" date="2022-11" db="UniProtKB">
        <authorList>
            <consortium name="WormBaseParasite"/>
        </authorList>
    </citation>
    <scope>IDENTIFICATION</scope>
</reference>
<feature type="region of interest" description="Disordered" evidence="1">
    <location>
        <begin position="76"/>
        <end position="116"/>
    </location>
</feature>
<name>A0A915E2J0_9BILA</name>
<evidence type="ECO:0000313" key="2">
    <source>
        <dbReference type="Proteomes" id="UP000887574"/>
    </source>
</evidence>
<feature type="compositionally biased region" description="Basic and acidic residues" evidence="1">
    <location>
        <begin position="79"/>
        <end position="99"/>
    </location>
</feature>
<sequence>MFAANQAGEGNSAYSVAMAQTAMERFTREIGYLSTQDWLFTPSCSINKKLAVCGAFFDPFTHSQLKDVCSKVPGFNKASRHEPGSTRNTERRQQTEGAREYAINFKQEAEEERGIK</sequence>
<dbReference type="AlphaFoldDB" id="A0A915E2J0"/>
<dbReference type="WBParaSite" id="jg25514">
    <property type="protein sequence ID" value="jg25514"/>
    <property type="gene ID" value="jg25514"/>
</dbReference>
<evidence type="ECO:0000313" key="3">
    <source>
        <dbReference type="WBParaSite" id="jg25514"/>
    </source>
</evidence>
<accession>A0A915E2J0</accession>
<dbReference type="Proteomes" id="UP000887574">
    <property type="component" value="Unplaced"/>
</dbReference>
<organism evidence="2 3">
    <name type="scientific">Ditylenchus dipsaci</name>
    <dbReference type="NCBI Taxonomy" id="166011"/>
    <lineage>
        <taxon>Eukaryota</taxon>
        <taxon>Metazoa</taxon>
        <taxon>Ecdysozoa</taxon>
        <taxon>Nematoda</taxon>
        <taxon>Chromadorea</taxon>
        <taxon>Rhabditida</taxon>
        <taxon>Tylenchina</taxon>
        <taxon>Tylenchomorpha</taxon>
        <taxon>Sphaerularioidea</taxon>
        <taxon>Anguinidae</taxon>
        <taxon>Anguininae</taxon>
        <taxon>Ditylenchus</taxon>
    </lineage>
</organism>